<evidence type="ECO:0000256" key="1">
    <source>
        <dbReference type="SAM" id="MobiDB-lite"/>
    </source>
</evidence>
<name>A0A921UP15_SORBI</name>
<gene>
    <name evidence="2" type="ORF">BDA96_03G309100</name>
</gene>
<sequence length="184" mass="20287">MWCPFCSATESPLRPLANRPAPFTPRRAPLRSRAPPRLHRPPPPRRAGLRIQASRRLASEPRRVPLPSWVPPRRPRRCRLTSRPVPPPPRGSRRESDPGGPLPPQALSAVGVVACFGSLTSALLCPSASRSAPPRLVADLLSSCLDLGHRPQIQDMEDYPAIGVTYFGEFDDNKSSCRKLLDRA</sequence>
<evidence type="ECO:0000313" key="2">
    <source>
        <dbReference type="EMBL" id="KAG0539277.1"/>
    </source>
</evidence>
<proteinExistence type="predicted"/>
<feature type="region of interest" description="Disordered" evidence="1">
    <location>
        <begin position="1"/>
        <end position="104"/>
    </location>
</feature>
<reference evidence="2" key="2">
    <citation type="submission" date="2020-10" db="EMBL/GenBank/DDBJ databases">
        <authorList>
            <person name="Cooper E.A."/>
            <person name="Brenton Z.W."/>
            <person name="Flinn B.S."/>
            <person name="Jenkins J."/>
            <person name="Shu S."/>
            <person name="Flowers D."/>
            <person name="Luo F."/>
            <person name="Wang Y."/>
            <person name="Xia P."/>
            <person name="Barry K."/>
            <person name="Daum C."/>
            <person name="Lipzen A."/>
            <person name="Yoshinaga Y."/>
            <person name="Schmutz J."/>
            <person name="Saski C."/>
            <person name="Vermerris W."/>
            <person name="Kresovich S."/>
        </authorList>
    </citation>
    <scope>NUCLEOTIDE SEQUENCE</scope>
</reference>
<feature type="compositionally biased region" description="Basic residues" evidence="1">
    <location>
        <begin position="28"/>
        <end position="43"/>
    </location>
</feature>
<reference evidence="2" key="1">
    <citation type="journal article" date="2019" name="BMC Genomics">
        <title>A new reference genome for Sorghum bicolor reveals high levels of sequence similarity between sweet and grain genotypes: implications for the genetics of sugar metabolism.</title>
        <authorList>
            <person name="Cooper E.A."/>
            <person name="Brenton Z.W."/>
            <person name="Flinn B.S."/>
            <person name="Jenkins J."/>
            <person name="Shu S."/>
            <person name="Flowers D."/>
            <person name="Luo F."/>
            <person name="Wang Y."/>
            <person name="Xia P."/>
            <person name="Barry K."/>
            <person name="Daum C."/>
            <person name="Lipzen A."/>
            <person name="Yoshinaga Y."/>
            <person name="Schmutz J."/>
            <person name="Saski C."/>
            <person name="Vermerris W."/>
            <person name="Kresovich S."/>
        </authorList>
    </citation>
    <scope>NUCLEOTIDE SEQUENCE</scope>
</reference>
<evidence type="ECO:0000313" key="3">
    <source>
        <dbReference type="Proteomes" id="UP000807115"/>
    </source>
</evidence>
<comment type="caution">
    <text evidence="2">The sequence shown here is derived from an EMBL/GenBank/DDBJ whole genome shotgun (WGS) entry which is preliminary data.</text>
</comment>
<dbReference type="EMBL" id="CM027682">
    <property type="protein sequence ID" value="KAG0539277.1"/>
    <property type="molecule type" value="Genomic_DNA"/>
</dbReference>
<dbReference type="AlphaFoldDB" id="A0A921UP15"/>
<accession>A0A921UP15</accession>
<organism evidence="2 3">
    <name type="scientific">Sorghum bicolor</name>
    <name type="common">Sorghum</name>
    <name type="synonym">Sorghum vulgare</name>
    <dbReference type="NCBI Taxonomy" id="4558"/>
    <lineage>
        <taxon>Eukaryota</taxon>
        <taxon>Viridiplantae</taxon>
        <taxon>Streptophyta</taxon>
        <taxon>Embryophyta</taxon>
        <taxon>Tracheophyta</taxon>
        <taxon>Spermatophyta</taxon>
        <taxon>Magnoliopsida</taxon>
        <taxon>Liliopsida</taxon>
        <taxon>Poales</taxon>
        <taxon>Poaceae</taxon>
        <taxon>PACMAD clade</taxon>
        <taxon>Panicoideae</taxon>
        <taxon>Andropogonodae</taxon>
        <taxon>Andropogoneae</taxon>
        <taxon>Sorghinae</taxon>
        <taxon>Sorghum</taxon>
    </lineage>
</organism>
<dbReference type="Proteomes" id="UP000807115">
    <property type="component" value="Chromosome 3"/>
</dbReference>
<protein>
    <submittedName>
        <fullName evidence="2">Uncharacterized protein</fullName>
    </submittedName>
</protein>